<dbReference type="EMBL" id="CAUYUJ010000547">
    <property type="protein sequence ID" value="CAK0791221.1"/>
    <property type="molecule type" value="Genomic_DNA"/>
</dbReference>
<accession>A0ABN9PIP0</accession>
<reference evidence="2" key="1">
    <citation type="submission" date="2023-10" db="EMBL/GenBank/DDBJ databases">
        <authorList>
            <person name="Chen Y."/>
            <person name="Shah S."/>
            <person name="Dougan E. K."/>
            <person name="Thang M."/>
            <person name="Chan C."/>
        </authorList>
    </citation>
    <scope>NUCLEOTIDE SEQUENCE [LARGE SCALE GENOMIC DNA]</scope>
</reference>
<feature type="coiled-coil region" evidence="1">
    <location>
        <begin position="26"/>
        <end position="71"/>
    </location>
</feature>
<feature type="non-terminal residue" evidence="2">
    <location>
        <position position="1"/>
    </location>
</feature>
<keyword evidence="1" id="KW-0175">Coiled coil</keyword>
<evidence type="ECO:0000313" key="3">
    <source>
        <dbReference type="Proteomes" id="UP001189429"/>
    </source>
</evidence>
<proteinExistence type="predicted"/>
<sequence>ATVSERAHGEREYWAHRCLSEVMSGDASLHQRVEQLRDELEAQLRRASSRMDAAEAQAEELRAEVAALARGGGSAPRGGAPAPEAAPGVALQLLRDELGGVQAAQVRMLREVAAVVEGAEQRWGPVRQELSELSARHGATSVELAARLQDVEHRLSRLEGGGAASADGPQGGDRLEALVAQLRARVQALEDAPPAAASLLAEGSLGGQLGRQLYAALPSARDASSAEGLGIELARCIGALDTELRVDMVGRIDRLFRHMRAEVDADVAARATSTEAAVRSVEARLEAKLTHVAEELGARAARADAQLGSLQGSVRAEVDAEVAASTQAAVRSVEARLEAKLSHVAELEAKHSQAAEELGARAAQVEGQLSHAAEELRARASRVEAQVGSLQSSLEAVGRGARAADPRVDTLEKDVRRLEGVCSQVGAMGGRVKALEDAKADRQTTKSMVADCLREITAASPEERGTPEVSPPCFGCSQECP</sequence>
<name>A0ABN9PIP0_9DINO</name>
<gene>
    <name evidence="2" type="ORF">PCOR1329_LOCUS2186</name>
</gene>
<evidence type="ECO:0000313" key="2">
    <source>
        <dbReference type="EMBL" id="CAK0791221.1"/>
    </source>
</evidence>
<protein>
    <submittedName>
        <fullName evidence="2">Uncharacterized protein</fullName>
    </submittedName>
</protein>
<dbReference type="Proteomes" id="UP001189429">
    <property type="component" value="Unassembled WGS sequence"/>
</dbReference>
<keyword evidence="3" id="KW-1185">Reference proteome</keyword>
<comment type="caution">
    <text evidence="2">The sequence shown here is derived from an EMBL/GenBank/DDBJ whole genome shotgun (WGS) entry which is preliminary data.</text>
</comment>
<feature type="coiled-coil region" evidence="1">
    <location>
        <begin position="330"/>
        <end position="393"/>
    </location>
</feature>
<evidence type="ECO:0000256" key="1">
    <source>
        <dbReference type="SAM" id="Coils"/>
    </source>
</evidence>
<organism evidence="2 3">
    <name type="scientific">Prorocentrum cordatum</name>
    <dbReference type="NCBI Taxonomy" id="2364126"/>
    <lineage>
        <taxon>Eukaryota</taxon>
        <taxon>Sar</taxon>
        <taxon>Alveolata</taxon>
        <taxon>Dinophyceae</taxon>
        <taxon>Prorocentrales</taxon>
        <taxon>Prorocentraceae</taxon>
        <taxon>Prorocentrum</taxon>
    </lineage>
</organism>